<dbReference type="STRING" id="984262.SGRA_0709"/>
<organism evidence="2 3">
    <name type="scientific">Saprospira grandis (strain Lewin)</name>
    <dbReference type="NCBI Taxonomy" id="984262"/>
    <lineage>
        <taxon>Bacteria</taxon>
        <taxon>Pseudomonadati</taxon>
        <taxon>Bacteroidota</taxon>
        <taxon>Saprospiria</taxon>
        <taxon>Saprospirales</taxon>
        <taxon>Saprospiraceae</taxon>
        <taxon>Saprospira</taxon>
    </lineage>
</organism>
<proteinExistence type="predicted"/>
<dbReference type="Proteomes" id="UP000007519">
    <property type="component" value="Chromosome"/>
</dbReference>
<dbReference type="EMBL" id="CP002831">
    <property type="protein sequence ID" value="AFC23448.1"/>
    <property type="molecule type" value="Genomic_DNA"/>
</dbReference>
<feature type="transmembrane region" description="Helical" evidence="1">
    <location>
        <begin position="66"/>
        <end position="83"/>
    </location>
</feature>
<dbReference type="KEGG" id="sgn:SGRA_0709"/>
<protein>
    <recommendedName>
        <fullName evidence="4">Glycerophosphoryl diester phosphodiesterase membrane domain-containing protein</fullName>
    </recommendedName>
</protein>
<keyword evidence="1" id="KW-0472">Membrane</keyword>
<gene>
    <name evidence="2" type="ordered locus">SGRA_0709</name>
</gene>
<dbReference type="RefSeq" id="WP_014373691.1">
    <property type="nucleotide sequence ID" value="NC_016940.1"/>
</dbReference>
<sequence length="269" mass="30265">MNNFERRLEQAVQNNYRFSAGDILNKSYELLRDYFFYFIGYTLLWGLAKLLLTIIGQLTFELLGDILDLFVNAFFVAGYYYMGDKIYRKEQPKFSDFFLAGPKLLKLVGVSLLTSVVFLLPFLPLLIFVLINQNLSTELDMAISGNFFMPSFGLFGFVLLFLGALASLLSYAALSLGLPIITFSNLGVIGAMKASVKLMKGNLLNWFFYAFISLLLLFFATIVLLFGLLVAIPVVMLAQYVILADALKFGQEDEEIEDAGDLSEHFIAQ</sequence>
<evidence type="ECO:0008006" key="4">
    <source>
        <dbReference type="Google" id="ProtNLM"/>
    </source>
</evidence>
<name>H6L1A7_SAPGL</name>
<dbReference type="AlphaFoldDB" id="H6L1A7"/>
<keyword evidence="1" id="KW-1133">Transmembrane helix</keyword>
<evidence type="ECO:0000313" key="3">
    <source>
        <dbReference type="Proteomes" id="UP000007519"/>
    </source>
</evidence>
<feature type="transmembrane region" description="Helical" evidence="1">
    <location>
        <begin position="104"/>
        <end position="131"/>
    </location>
</feature>
<evidence type="ECO:0000256" key="1">
    <source>
        <dbReference type="SAM" id="Phobius"/>
    </source>
</evidence>
<feature type="transmembrane region" description="Helical" evidence="1">
    <location>
        <begin position="151"/>
        <end position="169"/>
    </location>
</feature>
<feature type="transmembrane region" description="Helical" evidence="1">
    <location>
        <begin position="176"/>
        <end position="194"/>
    </location>
</feature>
<keyword evidence="3" id="KW-1185">Reference proteome</keyword>
<keyword evidence="1" id="KW-0812">Transmembrane</keyword>
<accession>H6L1A7</accession>
<feature type="transmembrane region" description="Helical" evidence="1">
    <location>
        <begin position="206"/>
        <end position="238"/>
    </location>
</feature>
<dbReference type="HOGENOM" id="CLU_1034034_0_0_10"/>
<feature type="transmembrane region" description="Helical" evidence="1">
    <location>
        <begin position="34"/>
        <end position="60"/>
    </location>
</feature>
<reference evidence="2 3" key="1">
    <citation type="journal article" date="2012" name="Stand. Genomic Sci.">
        <title>Complete genome sequencing and analysis of Saprospira grandis str. Lewin, a predatory marine bacterium.</title>
        <authorList>
            <person name="Saw J.H."/>
            <person name="Yuryev A."/>
            <person name="Kanbe M."/>
            <person name="Hou S."/>
            <person name="Young A.G."/>
            <person name="Aizawa S."/>
            <person name="Alam M."/>
        </authorList>
    </citation>
    <scope>NUCLEOTIDE SEQUENCE [LARGE SCALE GENOMIC DNA]</scope>
    <source>
        <strain evidence="2 3">Lewin</strain>
    </source>
</reference>
<evidence type="ECO:0000313" key="2">
    <source>
        <dbReference type="EMBL" id="AFC23448.1"/>
    </source>
</evidence>